<dbReference type="PANTHER" id="PTHR43156:SF2">
    <property type="entry name" value="STAGE II SPORULATION PROTEIN E"/>
    <property type="match status" value="1"/>
</dbReference>
<protein>
    <submittedName>
        <fullName evidence="3">Membrane protein</fullName>
    </submittedName>
</protein>
<accession>A0A919ED54</accession>
<dbReference type="Gene3D" id="3.60.40.10">
    <property type="entry name" value="PPM-type phosphatase domain"/>
    <property type="match status" value="1"/>
</dbReference>
<reference evidence="3" key="1">
    <citation type="journal article" date="2014" name="Int. J. Syst. Evol. Microbiol.">
        <title>Complete genome sequence of Corynebacterium casei LMG S-19264T (=DSM 44701T), isolated from a smear-ripened cheese.</title>
        <authorList>
            <consortium name="US DOE Joint Genome Institute (JGI-PGF)"/>
            <person name="Walter F."/>
            <person name="Albersmeier A."/>
            <person name="Kalinowski J."/>
            <person name="Ruckert C."/>
        </authorList>
    </citation>
    <scope>NUCLEOTIDE SEQUENCE</scope>
    <source>
        <strain evidence="3">JCM 4059</strain>
    </source>
</reference>
<evidence type="ECO:0000313" key="4">
    <source>
        <dbReference type="Proteomes" id="UP000638313"/>
    </source>
</evidence>
<dbReference type="Pfam" id="PF07228">
    <property type="entry name" value="SpoIIE"/>
    <property type="match status" value="1"/>
</dbReference>
<feature type="domain" description="PPM-type phosphatase" evidence="2">
    <location>
        <begin position="149"/>
        <end position="371"/>
    </location>
</feature>
<evidence type="ECO:0000259" key="2">
    <source>
        <dbReference type="SMART" id="SM00331"/>
    </source>
</evidence>
<reference evidence="3" key="2">
    <citation type="submission" date="2020-09" db="EMBL/GenBank/DDBJ databases">
        <authorList>
            <person name="Sun Q."/>
            <person name="Ohkuma M."/>
        </authorList>
    </citation>
    <scope>NUCLEOTIDE SEQUENCE</scope>
    <source>
        <strain evidence="3">JCM 4059</strain>
    </source>
</reference>
<evidence type="ECO:0000313" key="3">
    <source>
        <dbReference type="EMBL" id="GHF44998.1"/>
    </source>
</evidence>
<dbReference type="GO" id="GO:0016791">
    <property type="term" value="F:phosphatase activity"/>
    <property type="evidence" value="ECO:0007669"/>
    <property type="project" value="TreeGrafter"/>
</dbReference>
<dbReference type="FunFam" id="3.60.40.10:FF:000058">
    <property type="entry name" value="Stage II sporulation protein E"/>
    <property type="match status" value="1"/>
</dbReference>
<dbReference type="SMART" id="SM00331">
    <property type="entry name" value="PP2C_SIG"/>
    <property type="match status" value="1"/>
</dbReference>
<dbReference type="EMBL" id="BNBD01000004">
    <property type="protein sequence ID" value="GHF44998.1"/>
    <property type="molecule type" value="Genomic_DNA"/>
</dbReference>
<evidence type="ECO:0000256" key="1">
    <source>
        <dbReference type="ARBA" id="ARBA00022801"/>
    </source>
</evidence>
<keyword evidence="1" id="KW-0378">Hydrolase</keyword>
<organism evidence="3 4">
    <name type="scientific">Streptomyces mashuensis</name>
    <dbReference type="NCBI Taxonomy" id="33904"/>
    <lineage>
        <taxon>Bacteria</taxon>
        <taxon>Bacillati</taxon>
        <taxon>Actinomycetota</taxon>
        <taxon>Actinomycetes</taxon>
        <taxon>Kitasatosporales</taxon>
        <taxon>Streptomycetaceae</taxon>
        <taxon>Streptomyces</taxon>
    </lineage>
</organism>
<sequence length="405" mass="42077">MRTVGKRNGPAVRPDRLPVHPLRGLVRWLPAALIAGGVLFDLLTPAKYSSAPFFISAPLVAAALLAGRATLGAALAALAATVVLAFVRPAPEVGESLTEVVTELTVGVLALCINRIVRSSVRKLASARCIAEAAQLAVLPAPPARISGLRVAARYVAAEADARIGGDLYAVQDTPHGVRVIVGDVRGKGLGAVEAVAVVIGAFREAAEQERTLEGLAARLERALQREGARRPSLDAAEGFTTAVLAEVPPGGSVLRMVNRGHPAPLLLHPDGRAREVSGAAPALPLGMGELGTWPDKVTECAFPAGATLLLFTDGVTEARDADGSFYDPQGLLHGRQFRNPEALLDALTADVARHAGGRAADDMALLAIRRGDGRHRPAVVGSALAQTTARTPSRAVRVQAGRTD</sequence>
<dbReference type="SUPFAM" id="SSF81606">
    <property type="entry name" value="PP2C-like"/>
    <property type="match status" value="1"/>
</dbReference>
<dbReference type="PANTHER" id="PTHR43156">
    <property type="entry name" value="STAGE II SPORULATION PROTEIN E-RELATED"/>
    <property type="match status" value="1"/>
</dbReference>
<proteinExistence type="predicted"/>
<dbReference type="InterPro" id="IPR001932">
    <property type="entry name" value="PPM-type_phosphatase-like_dom"/>
</dbReference>
<dbReference type="AlphaFoldDB" id="A0A919ED54"/>
<comment type="caution">
    <text evidence="3">The sequence shown here is derived from an EMBL/GenBank/DDBJ whole genome shotgun (WGS) entry which is preliminary data.</text>
</comment>
<name>A0A919ED54_9ACTN</name>
<keyword evidence="4" id="KW-1185">Reference proteome</keyword>
<gene>
    <name evidence="3" type="ORF">GCM10010218_28120</name>
</gene>
<dbReference type="InterPro" id="IPR052016">
    <property type="entry name" value="Bact_Sigma-Reg"/>
</dbReference>
<dbReference type="Proteomes" id="UP000638313">
    <property type="component" value="Unassembled WGS sequence"/>
</dbReference>
<dbReference type="InterPro" id="IPR036457">
    <property type="entry name" value="PPM-type-like_dom_sf"/>
</dbReference>